<keyword evidence="5 8" id="KW-0010">Activator</keyword>
<dbReference type="InterPro" id="IPR016032">
    <property type="entry name" value="Sig_transdc_resp-reg_C-effctor"/>
</dbReference>
<dbReference type="PANTHER" id="PTHR44688">
    <property type="entry name" value="DNA-BINDING TRANSCRIPTIONAL ACTIVATOR DEVR_DOSR"/>
    <property type="match status" value="1"/>
</dbReference>
<keyword evidence="2 8" id="KW-0067">ATP-binding</keyword>
<evidence type="ECO:0000256" key="2">
    <source>
        <dbReference type="ARBA" id="ARBA00022840"/>
    </source>
</evidence>
<proteinExistence type="inferred from homology"/>
<dbReference type="InterPro" id="IPR000792">
    <property type="entry name" value="Tscrpt_reg_LuxR_C"/>
</dbReference>
<keyword evidence="1 8" id="KW-0547">Nucleotide-binding</keyword>
<organism evidence="10 11">
    <name type="scientific">[Haemophilus] felis</name>
    <dbReference type="NCBI Taxonomy" id="123822"/>
    <lineage>
        <taxon>Bacteria</taxon>
        <taxon>Pseudomonadati</taxon>
        <taxon>Pseudomonadota</taxon>
        <taxon>Gammaproteobacteria</taxon>
        <taxon>Pasteurellales</taxon>
        <taxon>Pasteurellaceae</taxon>
    </lineage>
</organism>
<dbReference type="OrthoDB" id="1123107at2"/>
<comment type="caution">
    <text evidence="10">The sequence shown here is derived from an EMBL/GenBank/DDBJ whole genome shotgun (WGS) entry which is preliminary data.</text>
</comment>
<evidence type="ECO:0000256" key="6">
    <source>
        <dbReference type="ARBA" id="ARBA00023163"/>
    </source>
</evidence>
<reference evidence="10 11" key="1">
    <citation type="submission" date="2017-02" db="EMBL/GenBank/DDBJ databases">
        <title>Draft genome sequence of Haemophilus felis CCUG 31170 type strain.</title>
        <authorList>
            <person name="Engstrom-Jakobsson H."/>
            <person name="Salva-Serra F."/>
            <person name="Thorell K."/>
            <person name="Gonzales-Siles L."/>
            <person name="Karlsson R."/>
            <person name="Boulund F."/>
            <person name="Engstrand L."/>
            <person name="Kristiansson E."/>
            <person name="Moore E."/>
        </authorList>
    </citation>
    <scope>NUCLEOTIDE SEQUENCE [LARGE SCALE GENOMIC DNA]</scope>
    <source>
        <strain evidence="10 11">CCUG 31170</strain>
    </source>
</reference>
<comment type="activity regulation">
    <text evidence="8">Activated by ATP and maltotriose, which are both required for DNA binding.</text>
</comment>
<feature type="binding site" evidence="8">
    <location>
        <begin position="50"/>
        <end position="57"/>
    </location>
    <ligand>
        <name>ATP</name>
        <dbReference type="ChEBI" id="CHEBI:30616"/>
    </ligand>
</feature>
<evidence type="ECO:0000256" key="7">
    <source>
        <dbReference type="ARBA" id="ARBA00023277"/>
    </source>
</evidence>
<dbReference type="GO" id="GO:0045913">
    <property type="term" value="P:positive regulation of carbohydrate metabolic process"/>
    <property type="evidence" value="ECO:0007669"/>
    <property type="project" value="UniProtKB-UniRule"/>
</dbReference>
<dbReference type="GO" id="GO:0045893">
    <property type="term" value="P:positive regulation of DNA-templated transcription"/>
    <property type="evidence" value="ECO:0007669"/>
    <property type="project" value="UniProtKB-UniRule"/>
</dbReference>
<dbReference type="Pfam" id="PF00196">
    <property type="entry name" value="GerE"/>
    <property type="match status" value="1"/>
</dbReference>
<dbReference type="Gene3D" id="1.25.40.10">
    <property type="entry name" value="Tetratricopeptide repeat domain"/>
    <property type="match status" value="1"/>
</dbReference>
<dbReference type="SUPFAM" id="SSF46894">
    <property type="entry name" value="C-terminal effector domain of the bipartite response regulators"/>
    <property type="match status" value="1"/>
</dbReference>
<dbReference type="SUPFAM" id="SSF48452">
    <property type="entry name" value="TPR-like"/>
    <property type="match status" value="1"/>
</dbReference>
<dbReference type="InterPro" id="IPR059106">
    <property type="entry name" value="WHD_MalT"/>
</dbReference>
<dbReference type="Pfam" id="PF17874">
    <property type="entry name" value="TPR_MalT"/>
    <property type="match status" value="1"/>
</dbReference>
<evidence type="ECO:0000256" key="4">
    <source>
        <dbReference type="ARBA" id="ARBA00023125"/>
    </source>
</evidence>
<dbReference type="STRING" id="123822.B0188_01105"/>
<comment type="function">
    <text evidence="8">Positively regulates the transcription of the maltose regulon whose gene products are responsible for uptake and catabolism of malto-oligosaccharides. Specifically binds to the promoter region of its target genes, recognizing a short DNA motif called the MalT box.</text>
</comment>
<dbReference type="PANTHER" id="PTHR44688:SF16">
    <property type="entry name" value="DNA-BINDING TRANSCRIPTIONAL ACTIVATOR DEVR_DOSR"/>
    <property type="match status" value="1"/>
</dbReference>
<gene>
    <name evidence="8" type="primary">malT</name>
    <name evidence="10" type="ORF">B0188_01105</name>
</gene>
<dbReference type="EMBL" id="MUYB01000004">
    <property type="protein sequence ID" value="OOS07149.1"/>
    <property type="molecule type" value="Genomic_DNA"/>
</dbReference>
<dbReference type="Gene3D" id="3.40.50.300">
    <property type="entry name" value="P-loop containing nucleotide triphosphate hydrolases"/>
    <property type="match status" value="1"/>
</dbReference>
<comment type="similarity">
    <text evidence="8">Belongs to the MalT family.</text>
</comment>
<keyword evidence="4 8" id="KW-0238">DNA-binding</keyword>
<dbReference type="Pfam" id="PF25873">
    <property type="entry name" value="WHD_MalT"/>
    <property type="match status" value="1"/>
</dbReference>
<dbReference type="InterPro" id="IPR011990">
    <property type="entry name" value="TPR-like_helical_dom_sf"/>
</dbReference>
<keyword evidence="6 8" id="KW-0804">Transcription</keyword>
<evidence type="ECO:0000313" key="11">
    <source>
        <dbReference type="Proteomes" id="UP000190023"/>
    </source>
</evidence>
<dbReference type="InterPro" id="IPR027417">
    <property type="entry name" value="P-loop_NTPase"/>
</dbReference>
<evidence type="ECO:0000313" key="10">
    <source>
        <dbReference type="EMBL" id="OOS07149.1"/>
    </source>
</evidence>
<dbReference type="NCBIfam" id="NF003420">
    <property type="entry name" value="PRK04841.1"/>
    <property type="match status" value="1"/>
</dbReference>
<accession>A0A1T0BB54</accession>
<evidence type="ECO:0000259" key="9">
    <source>
        <dbReference type="PROSITE" id="PS50043"/>
    </source>
</evidence>
<dbReference type="SUPFAM" id="SSF52540">
    <property type="entry name" value="P-loop containing nucleoside triphosphate hydrolases"/>
    <property type="match status" value="1"/>
</dbReference>
<feature type="domain" description="HTH luxR-type" evidence="9">
    <location>
        <begin position="834"/>
        <end position="899"/>
    </location>
</feature>
<dbReference type="PRINTS" id="PR00038">
    <property type="entry name" value="HTHLUXR"/>
</dbReference>
<name>A0A1T0BB54_9PAST</name>
<evidence type="ECO:0000256" key="5">
    <source>
        <dbReference type="ARBA" id="ARBA00023159"/>
    </source>
</evidence>
<keyword evidence="11" id="KW-1185">Reference proteome</keyword>
<dbReference type="Proteomes" id="UP000190023">
    <property type="component" value="Unassembled WGS sequence"/>
</dbReference>
<dbReference type="GO" id="GO:0003700">
    <property type="term" value="F:DNA-binding transcription factor activity"/>
    <property type="evidence" value="ECO:0007669"/>
    <property type="project" value="UniProtKB-UniRule"/>
</dbReference>
<comment type="subunit">
    <text evidence="8">Monomer in solution. Oligomerizes to an active state in the presence of the positive effectors ATP and maltotriose.</text>
</comment>
<dbReference type="GO" id="GO:0005524">
    <property type="term" value="F:ATP binding"/>
    <property type="evidence" value="ECO:0007669"/>
    <property type="project" value="UniProtKB-UniRule"/>
</dbReference>
<dbReference type="HAMAP" id="MF_01247">
    <property type="entry name" value="HTH_type_MalT"/>
    <property type="match status" value="1"/>
</dbReference>
<dbReference type="Gene3D" id="1.10.10.10">
    <property type="entry name" value="Winged helix-like DNA-binding domain superfamily/Winged helix DNA-binding domain"/>
    <property type="match status" value="1"/>
</dbReference>
<dbReference type="GO" id="GO:0003677">
    <property type="term" value="F:DNA binding"/>
    <property type="evidence" value="ECO:0007669"/>
    <property type="project" value="UniProtKB-KW"/>
</dbReference>
<dbReference type="PROSITE" id="PS00622">
    <property type="entry name" value="HTH_LUXR_1"/>
    <property type="match status" value="1"/>
</dbReference>
<dbReference type="InterPro" id="IPR036388">
    <property type="entry name" value="WH-like_DNA-bd_sf"/>
</dbReference>
<dbReference type="SMART" id="SM00421">
    <property type="entry name" value="HTH_LUXR"/>
    <property type="match status" value="1"/>
</dbReference>
<sequence>MRVVKKLIPSKLSSNYSERNPSNPTIGVKRTELLRRLKQVKQYPLTLITAPAGYGKTTLVRQWQSLVLEKNTRLAWFTLDESDNKAEQFSYYFSAALSKATGLNLENIHYHNDLTDCFSQLLLPLHQLKQHFYLVIDDYHLIDNHEIHDALRFWLKHQPTTMSLILLSRLIPPLSIANLRIHEKLLEIDMHQLAFTPDETRQFFAQKLNENLTDELIFAICDRIEGWATALQLMLFTIRQNKELLQFPDKLFHKLTQRHIADYLNEEVFHYVDPATKHLMQRCAILRSMNEKLVFALTQDENGIKKLDDIEKQGLFTLRLPQDNGEIWWKFHPILHSYLSQSCRLELPNEWQRLHKIAALKWLELGYGSEALYHAQMLEEHTTLYAILQEQGWALFHQGQLKLLEDCLTHIPPKQLWQDENLVLLKAWLAQSQHRYQEVSGILEKFQPRSPLTESMLGRFEALKAQVAINAGDEKQAYDLANQALQHLSFEFGYAQIVAKSVIAEAQHCRGHLKESLSLMQEVERLATQQHAYHHWLWSRLQQSEILSAQGFWQSAYDLLKQTTNQSQNFRQIPMNEFLLRLKGQILWEWHHLDQAEAMAHAGIEVLEKEEEQIQCLALLTKISLTKGDLHNAEKLILRCKSLLSHYAPHKDWLTTIDEVQLIYWQMKNDSVALENWLAYANYPKQKYNHFTQRQWRNIARCYLLQQNFNNALEILNDLINTTISFSLVSDHQRNLILRNRAYFLLGKKDLAQRDLILALTFSQQTNFISAFVIEGELIAQQLRELLQLNILDELSVHKAQFILRSINQHNRHKTAYFDEDFVKNLLANPQLPELLRISPLTQREWQVLGLIYSGLSNEQIADELAVALTTIKTHIRNLYQKIGLNNRSEAIEYTRSLLRMMGYN</sequence>
<evidence type="ECO:0000256" key="1">
    <source>
        <dbReference type="ARBA" id="ARBA00022741"/>
    </source>
</evidence>
<dbReference type="CDD" id="cd06170">
    <property type="entry name" value="LuxR_C_like"/>
    <property type="match status" value="1"/>
</dbReference>
<dbReference type="InterPro" id="IPR023768">
    <property type="entry name" value="Tscrpt_reg_HTH_MalT"/>
</dbReference>
<dbReference type="AlphaFoldDB" id="A0A1T0BB54"/>
<keyword evidence="3 8" id="KW-0805">Transcription regulation</keyword>
<evidence type="ECO:0000256" key="3">
    <source>
        <dbReference type="ARBA" id="ARBA00023015"/>
    </source>
</evidence>
<dbReference type="InterPro" id="IPR041617">
    <property type="entry name" value="TPR_MalT"/>
</dbReference>
<keyword evidence="7 8" id="KW-0119">Carbohydrate metabolism</keyword>
<dbReference type="PROSITE" id="PS50043">
    <property type="entry name" value="HTH_LUXR_2"/>
    <property type="match status" value="1"/>
</dbReference>
<evidence type="ECO:0000256" key="8">
    <source>
        <dbReference type="HAMAP-Rule" id="MF_01247"/>
    </source>
</evidence>
<protein>
    <recommendedName>
        <fullName evidence="8">HTH-type transcriptional regulator MalT</fullName>
    </recommendedName>
    <alternativeName>
        <fullName evidence="8">ATP-dependent transcriptional activator MalT</fullName>
    </alternativeName>
</protein>